<keyword evidence="3 6" id="KW-0808">Transferase</keyword>
<organism evidence="6 7">
    <name type="scientific">Xylophilus ampelinus</name>
    <dbReference type="NCBI Taxonomy" id="54067"/>
    <lineage>
        <taxon>Bacteria</taxon>
        <taxon>Pseudomonadati</taxon>
        <taxon>Pseudomonadota</taxon>
        <taxon>Betaproteobacteria</taxon>
        <taxon>Burkholderiales</taxon>
        <taxon>Xylophilus</taxon>
    </lineage>
</organism>
<name>A0A318SGA7_9BURK</name>
<dbReference type="SUPFAM" id="SSF53756">
    <property type="entry name" value="UDP-Glycosyltransferase/glycogen phosphorylase"/>
    <property type="match status" value="1"/>
</dbReference>
<dbReference type="InterPro" id="IPR029044">
    <property type="entry name" value="Nucleotide-diphossugar_trans"/>
</dbReference>
<dbReference type="PANTHER" id="PTHR43179">
    <property type="entry name" value="RHAMNOSYLTRANSFERASE WBBL"/>
    <property type="match status" value="1"/>
</dbReference>
<dbReference type="EMBL" id="QJTC01000017">
    <property type="protein sequence ID" value="PYE76020.1"/>
    <property type="molecule type" value="Genomic_DNA"/>
</dbReference>
<evidence type="ECO:0000256" key="2">
    <source>
        <dbReference type="ARBA" id="ARBA00022676"/>
    </source>
</evidence>
<evidence type="ECO:0000313" key="7">
    <source>
        <dbReference type="Proteomes" id="UP000247540"/>
    </source>
</evidence>
<feature type="domain" description="Glycosyltransferase 2-like" evidence="5">
    <location>
        <begin position="613"/>
        <end position="782"/>
    </location>
</feature>
<proteinExistence type="inferred from homology"/>
<dbReference type="Gene3D" id="3.40.50.2000">
    <property type="entry name" value="Glycogen Phosphorylase B"/>
    <property type="match status" value="1"/>
</dbReference>
<evidence type="ECO:0000313" key="6">
    <source>
        <dbReference type="EMBL" id="PYE76020.1"/>
    </source>
</evidence>
<dbReference type="CDD" id="cd02440">
    <property type="entry name" value="AdoMet_MTases"/>
    <property type="match status" value="1"/>
</dbReference>
<dbReference type="RefSeq" id="WP_158529060.1">
    <property type="nucleotide sequence ID" value="NZ_JAMOFZ010000017.1"/>
</dbReference>
<evidence type="ECO:0000256" key="3">
    <source>
        <dbReference type="ARBA" id="ARBA00022679"/>
    </source>
</evidence>
<protein>
    <submittedName>
        <fullName evidence="6">GT2 family glycosyltransferase</fullName>
    </submittedName>
</protein>
<keyword evidence="7" id="KW-1185">Reference proteome</keyword>
<keyword evidence="4" id="KW-0175">Coiled coil</keyword>
<dbReference type="SUPFAM" id="SSF53448">
    <property type="entry name" value="Nucleotide-diphospho-sugar transferases"/>
    <property type="match status" value="1"/>
</dbReference>
<evidence type="ECO:0000256" key="1">
    <source>
        <dbReference type="ARBA" id="ARBA00006739"/>
    </source>
</evidence>
<feature type="coiled-coil region" evidence="4">
    <location>
        <begin position="461"/>
        <end position="527"/>
    </location>
</feature>
<sequence length="1342" mass="149633">MTQKIGDLHVYLREIKDGERTSLSVLADLIPHGATVLDLGTGSGALGQYLGETRGCTVDGVTFNEDEAACARPFYRTLHVADLDTCTLEEIFARSSYDAIVCADVLEHLRLPSRILDAARHLLLPDGQVLISIPNAAYCGLVGELILGEFRYRNEGLLDGTHLRFFTRRSLARFLHEAGWTLHGIDEIRRELVSSEFQLAFDRLPPTVSRYLLSRPDALTYQFIAQARPGASADAVLPPGPEDGRATFTAELYLGRDGGYREDAKLLAVGTIGQGRQRLRFDLPRGQGWTQLRLDPADRPGFLHLHTLTLYGEQGNLLWRWHGTPEGLTALLGSSRQQMVMASSAFLPDGAMVLLHGDDPWIELPISAAIVSAATVLEVELGWPMSADYIALSGCVQQAEDARNRTAAQLAEFETALQRERGELNGALVRERGEHAEQLRLTEQLAQDHRHQSEQLASAHAEQLARERARLSEQLALERQRLTALVEEERAKLHQEQIKHEQIARILETVREQRYSLSEQNRLLQEQRRGLSTELHLLRSDHRRLETEFTQLANHLRWIEESTVFRATRPLVHAKMRIDQLFAPPAPALAESIGPAVPPATTRPLAVQTTVDVIVPVYRGLEDTRRCIESVLLNACESPFRLIVINDASPEPAVTAWLRQVADSDPRLMLLENDENLGFVGTVNRGMALSKTHDVLLLNSDAEVANDWLDRIYRTAYSDERVATVTPFSNNATICSYPRFCEDNELPTGYDTARLDRLFAAANAGQVVDVPTGIGFCMYIRRACLDEVGLFDVESFGKGYGEENDFCLRAAAAGWRNLHALDTFVMHAGGVSFGAGKSPREQAAMETLRRLHPHYEPEVHRFIGRDPARMARLAVDLARVRDAGLPVVLAIMHDRHGGTLRHVGELAEHMRGSASFFMLTPTPGGVTLRLVGAGEAFVLMFRLPEEFEGLLTALRSIGVQHLHYHHMLGHGQHIVELPQHLGLPYDFTAHDFYTVCPQISLSDKRNAYCGELGVDQCHACLESIPAPGNIDIETWRARFSPLLSKARHVLVPSRDAGRRLARYVPQADIHLAPHTDIVGHGETPVPTLQPLGPHARLKIAVLGALSPIKGADVLEDVATEALKRNSPLEFHLFGYGYRSLRTRPKSALTVHGKYEEDELQGLLDWLQPDLVWFPAQWPETYSYTLSACLEAGLPVVAPDLGAFAERLSGRPWSWIRPWATTPTEWVAFFERIREQNFTTGQSPSPQWFALMETGADALIQDWNYARDYLAGVGAAPAAPNLTPAFLAAYQPDREGLPGHANRVARQRTLDMLVQLRRMPVLRGLARAVPLRWQTRVKSWLRT</sequence>
<accession>A0A318SGA7</accession>
<gene>
    <name evidence="6" type="ORF">DFQ15_11753</name>
</gene>
<evidence type="ECO:0000259" key="5">
    <source>
        <dbReference type="Pfam" id="PF00535"/>
    </source>
</evidence>
<dbReference type="Gene3D" id="3.40.50.150">
    <property type="entry name" value="Vaccinia Virus protein VP39"/>
    <property type="match status" value="1"/>
</dbReference>
<dbReference type="SUPFAM" id="SSF53335">
    <property type="entry name" value="S-adenosyl-L-methionine-dependent methyltransferases"/>
    <property type="match status" value="1"/>
</dbReference>
<dbReference type="PANTHER" id="PTHR43179:SF12">
    <property type="entry name" value="GALACTOFURANOSYLTRANSFERASE GLFT2"/>
    <property type="match status" value="1"/>
</dbReference>
<dbReference type="InterPro" id="IPR029063">
    <property type="entry name" value="SAM-dependent_MTases_sf"/>
</dbReference>
<dbReference type="OrthoDB" id="9790457at2"/>
<dbReference type="Proteomes" id="UP000247540">
    <property type="component" value="Unassembled WGS sequence"/>
</dbReference>
<dbReference type="InterPro" id="IPR001173">
    <property type="entry name" value="Glyco_trans_2-like"/>
</dbReference>
<dbReference type="GO" id="GO:0016757">
    <property type="term" value="F:glycosyltransferase activity"/>
    <property type="evidence" value="ECO:0007669"/>
    <property type="project" value="UniProtKB-KW"/>
</dbReference>
<dbReference type="Pfam" id="PF00535">
    <property type="entry name" value="Glycos_transf_2"/>
    <property type="match status" value="1"/>
</dbReference>
<evidence type="ECO:0000256" key="4">
    <source>
        <dbReference type="SAM" id="Coils"/>
    </source>
</evidence>
<comment type="caution">
    <text evidence="6">The sequence shown here is derived from an EMBL/GenBank/DDBJ whole genome shotgun (WGS) entry which is preliminary data.</text>
</comment>
<dbReference type="Gene3D" id="3.90.550.10">
    <property type="entry name" value="Spore Coat Polysaccharide Biosynthesis Protein SpsA, Chain A"/>
    <property type="match status" value="1"/>
</dbReference>
<keyword evidence="2" id="KW-0328">Glycosyltransferase</keyword>
<dbReference type="Pfam" id="PF13489">
    <property type="entry name" value="Methyltransf_23"/>
    <property type="match status" value="1"/>
</dbReference>
<reference evidence="6 7" key="1">
    <citation type="submission" date="2018-06" db="EMBL/GenBank/DDBJ databases">
        <title>Genomic Encyclopedia of Type Strains, Phase III (KMG-III): the genomes of soil and plant-associated and newly described type strains.</title>
        <authorList>
            <person name="Whitman W."/>
        </authorList>
    </citation>
    <scope>NUCLEOTIDE SEQUENCE [LARGE SCALE GENOMIC DNA]</scope>
    <source>
        <strain evidence="6 7">CECT 7646</strain>
    </source>
</reference>
<comment type="similarity">
    <text evidence="1">Belongs to the glycosyltransferase 2 family.</text>
</comment>